<proteinExistence type="predicted"/>
<name>A0A317VMB0_9EURO</name>
<comment type="caution">
    <text evidence="1">The sequence shown here is derived from an EMBL/GenBank/DDBJ whole genome shotgun (WGS) entry which is preliminary data.</text>
</comment>
<organism evidence="1 2">
    <name type="scientific">Aspergillus heteromorphus CBS 117.55</name>
    <dbReference type="NCBI Taxonomy" id="1448321"/>
    <lineage>
        <taxon>Eukaryota</taxon>
        <taxon>Fungi</taxon>
        <taxon>Dikarya</taxon>
        <taxon>Ascomycota</taxon>
        <taxon>Pezizomycotina</taxon>
        <taxon>Eurotiomycetes</taxon>
        <taxon>Eurotiomycetidae</taxon>
        <taxon>Eurotiales</taxon>
        <taxon>Aspergillaceae</taxon>
        <taxon>Aspergillus</taxon>
        <taxon>Aspergillus subgen. Circumdati</taxon>
    </lineage>
</organism>
<evidence type="ECO:0000313" key="1">
    <source>
        <dbReference type="EMBL" id="PWY75025.1"/>
    </source>
</evidence>
<dbReference type="VEuPathDB" id="FungiDB:BO70DRAFT_364114"/>
<dbReference type="EMBL" id="MSFL01000022">
    <property type="protein sequence ID" value="PWY75025.1"/>
    <property type="molecule type" value="Genomic_DNA"/>
</dbReference>
<dbReference type="GeneID" id="37065969"/>
<dbReference type="AlphaFoldDB" id="A0A317VMB0"/>
<accession>A0A317VMB0</accession>
<gene>
    <name evidence="1" type="ORF">BO70DRAFT_364114</name>
</gene>
<evidence type="ECO:0000313" key="2">
    <source>
        <dbReference type="Proteomes" id="UP000247233"/>
    </source>
</evidence>
<sequence length="136" mass="15237">MSGFPRSLRVRLYAALILRVLETLLISTELPVLKPRVLYQEKLAWRCYLQLTRACNTVALDSPKLYLTAIEGTKLLVEVHHFKPARPKPPVQPSLPMGGGHWGPWTAIGHHVGSNLTRDFRDSRLGLIADSPGHCH</sequence>
<dbReference type="STRING" id="1448321.A0A317VMB0"/>
<dbReference type="RefSeq" id="XP_025397150.1">
    <property type="nucleotide sequence ID" value="XM_025543732.1"/>
</dbReference>
<keyword evidence="2" id="KW-1185">Reference proteome</keyword>
<reference evidence="1 2" key="1">
    <citation type="submission" date="2016-12" db="EMBL/GenBank/DDBJ databases">
        <title>The genomes of Aspergillus section Nigri reveals drivers in fungal speciation.</title>
        <authorList>
            <consortium name="DOE Joint Genome Institute"/>
            <person name="Vesth T.C."/>
            <person name="Nybo J."/>
            <person name="Theobald S."/>
            <person name="Brandl J."/>
            <person name="Frisvad J.C."/>
            <person name="Nielsen K.F."/>
            <person name="Lyhne E.K."/>
            <person name="Kogle M.E."/>
            <person name="Kuo A."/>
            <person name="Riley R."/>
            <person name="Clum A."/>
            <person name="Nolan M."/>
            <person name="Lipzen A."/>
            <person name="Salamov A."/>
            <person name="Henrissat B."/>
            <person name="Wiebenga A."/>
            <person name="De Vries R.P."/>
            <person name="Grigoriev I.V."/>
            <person name="Mortensen U.H."/>
            <person name="Andersen M.R."/>
            <person name="Baker S.E."/>
        </authorList>
    </citation>
    <scope>NUCLEOTIDE SEQUENCE [LARGE SCALE GENOMIC DNA]</scope>
    <source>
        <strain evidence="1 2">CBS 117.55</strain>
    </source>
</reference>
<protein>
    <submittedName>
        <fullName evidence="1">Uncharacterized protein</fullName>
    </submittedName>
</protein>
<dbReference type="Proteomes" id="UP000247233">
    <property type="component" value="Unassembled WGS sequence"/>
</dbReference>